<dbReference type="SUPFAM" id="SSF51197">
    <property type="entry name" value="Clavaminate synthase-like"/>
    <property type="match status" value="1"/>
</dbReference>
<sequence length="359" mass="40280">MLCSSPLSDALFDEDNIVSALDLRVPQTHNYPDALDGLVHTRQACHPVYDPALHCTDYGPAAWAIAATAGAVTRMHKDASGCAMWLRNLCGEKLVAVYLGGSLEAKAREPDYDKVDPKWKVFVLRAGDYMFLPPGAGHIVATTALSVAEGGFFYSSYSFRRTLENLVQDHFNSRLCNSYSPALTSVLFPLWFWFLIEWKKNPSVPNWPERLPPLSSFAALMVILDNMGNLIPKLHDSDPYRPPTWPPAYVHDRDTVSKSIKGFVKHLKKGNATHQLLLGKYTKFTAQVQEALGKEPEKQQQDLWEWDDKRLGAIPYFRSTAAEFKARSAETEGEMQEEEENAEPAPVLQSKRVAKRAKV</sequence>
<dbReference type="InterPro" id="IPR003347">
    <property type="entry name" value="JmjC_dom"/>
</dbReference>
<keyword evidence="4" id="KW-1185">Reference proteome</keyword>
<evidence type="ECO:0000259" key="2">
    <source>
        <dbReference type="PROSITE" id="PS51184"/>
    </source>
</evidence>
<dbReference type="AlphaFoldDB" id="A0A165XV76"/>
<accession>A0A165XV76</accession>
<dbReference type="Gene3D" id="2.60.120.650">
    <property type="entry name" value="Cupin"/>
    <property type="match status" value="1"/>
</dbReference>
<proteinExistence type="predicted"/>
<evidence type="ECO:0000313" key="3">
    <source>
        <dbReference type="EMBL" id="KZT32585.1"/>
    </source>
</evidence>
<evidence type="ECO:0000313" key="4">
    <source>
        <dbReference type="Proteomes" id="UP000076798"/>
    </source>
</evidence>
<feature type="region of interest" description="Disordered" evidence="1">
    <location>
        <begin position="325"/>
        <end position="359"/>
    </location>
</feature>
<protein>
    <recommendedName>
        <fullName evidence="2">JmjC domain-containing protein</fullName>
    </recommendedName>
</protein>
<feature type="compositionally biased region" description="Acidic residues" evidence="1">
    <location>
        <begin position="331"/>
        <end position="342"/>
    </location>
</feature>
<dbReference type="EMBL" id="KV428315">
    <property type="protein sequence ID" value="KZT32585.1"/>
    <property type="molecule type" value="Genomic_DNA"/>
</dbReference>
<organism evidence="3 4">
    <name type="scientific">Sistotremastrum suecicum HHB10207 ss-3</name>
    <dbReference type="NCBI Taxonomy" id="1314776"/>
    <lineage>
        <taxon>Eukaryota</taxon>
        <taxon>Fungi</taxon>
        <taxon>Dikarya</taxon>
        <taxon>Basidiomycota</taxon>
        <taxon>Agaricomycotina</taxon>
        <taxon>Agaricomycetes</taxon>
        <taxon>Sistotremastrales</taxon>
        <taxon>Sistotremastraceae</taxon>
        <taxon>Sistotremastrum</taxon>
    </lineage>
</organism>
<dbReference type="PROSITE" id="PS51184">
    <property type="entry name" value="JMJC"/>
    <property type="match status" value="1"/>
</dbReference>
<name>A0A165XV76_9AGAM</name>
<reference evidence="3 4" key="1">
    <citation type="journal article" date="2016" name="Mol. Biol. Evol.">
        <title>Comparative Genomics of Early-Diverging Mushroom-Forming Fungi Provides Insights into the Origins of Lignocellulose Decay Capabilities.</title>
        <authorList>
            <person name="Nagy L.G."/>
            <person name="Riley R."/>
            <person name="Tritt A."/>
            <person name="Adam C."/>
            <person name="Daum C."/>
            <person name="Floudas D."/>
            <person name="Sun H."/>
            <person name="Yadav J.S."/>
            <person name="Pangilinan J."/>
            <person name="Larsson K.H."/>
            <person name="Matsuura K."/>
            <person name="Barry K."/>
            <person name="Labutti K."/>
            <person name="Kuo R."/>
            <person name="Ohm R.A."/>
            <person name="Bhattacharya S.S."/>
            <person name="Shirouzu T."/>
            <person name="Yoshinaga Y."/>
            <person name="Martin F.M."/>
            <person name="Grigoriev I.V."/>
            <person name="Hibbett D.S."/>
        </authorList>
    </citation>
    <scope>NUCLEOTIDE SEQUENCE [LARGE SCALE GENOMIC DNA]</scope>
    <source>
        <strain evidence="3 4">HHB10207 ss-3</strain>
    </source>
</reference>
<dbReference type="OrthoDB" id="3270451at2759"/>
<gene>
    <name evidence="3" type="ORF">SISSUDRAFT_1037636</name>
</gene>
<feature type="domain" description="JmjC" evidence="2">
    <location>
        <begin position="14"/>
        <end position="170"/>
    </location>
</feature>
<evidence type="ECO:0000256" key="1">
    <source>
        <dbReference type="SAM" id="MobiDB-lite"/>
    </source>
</evidence>
<dbReference type="Proteomes" id="UP000076798">
    <property type="component" value="Unassembled WGS sequence"/>
</dbReference>